<dbReference type="SUPFAM" id="SSF53137">
    <property type="entry name" value="Translational machinery components"/>
    <property type="match status" value="1"/>
</dbReference>
<dbReference type="GO" id="GO:0003735">
    <property type="term" value="F:structural constituent of ribosome"/>
    <property type="evidence" value="ECO:0007669"/>
    <property type="project" value="InterPro"/>
</dbReference>
<dbReference type="GO" id="GO:0008097">
    <property type="term" value="F:5S rRNA binding"/>
    <property type="evidence" value="ECO:0007669"/>
    <property type="project" value="TreeGrafter"/>
</dbReference>
<dbReference type="PANTHER" id="PTHR12899:SF8">
    <property type="entry name" value="RIBOSOMAL L18P_L5E FAMILY PROTEIN"/>
    <property type="match status" value="1"/>
</dbReference>
<organism evidence="4 5">
    <name type="scientific">Perilla frutescens var. hirtella</name>
    <name type="common">Perilla citriodora</name>
    <name type="synonym">Perilla setoyensis</name>
    <dbReference type="NCBI Taxonomy" id="608512"/>
    <lineage>
        <taxon>Eukaryota</taxon>
        <taxon>Viridiplantae</taxon>
        <taxon>Streptophyta</taxon>
        <taxon>Embryophyta</taxon>
        <taxon>Tracheophyta</taxon>
        <taxon>Spermatophyta</taxon>
        <taxon>Magnoliopsida</taxon>
        <taxon>eudicotyledons</taxon>
        <taxon>Gunneridae</taxon>
        <taxon>Pentapetalae</taxon>
        <taxon>asterids</taxon>
        <taxon>lamiids</taxon>
        <taxon>Lamiales</taxon>
        <taxon>Lamiaceae</taxon>
        <taxon>Nepetoideae</taxon>
        <taxon>Elsholtzieae</taxon>
        <taxon>Perilla</taxon>
    </lineage>
</organism>
<gene>
    <name evidence="4" type="ORF">C2S53_003071</name>
</gene>
<dbReference type="Gene3D" id="3.30.420.100">
    <property type="match status" value="1"/>
</dbReference>
<keyword evidence="5" id="KW-1185">Reference proteome</keyword>
<comment type="caution">
    <text evidence="4">The sequence shown here is derived from an EMBL/GenBank/DDBJ whole genome shotgun (WGS) entry which is preliminary data.</text>
</comment>
<dbReference type="GO" id="GO:0005840">
    <property type="term" value="C:ribosome"/>
    <property type="evidence" value="ECO:0007669"/>
    <property type="project" value="UniProtKB-KW"/>
</dbReference>
<dbReference type="CDD" id="cd00432">
    <property type="entry name" value="Ribosomal_L18_L5e"/>
    <property type="match status" value="1"/>
</dbReference>
<protein>
    <submittedName>
        <fullName evidence="4">Ribosomal L18p/L5e family protein</fullName>
    </submittedName>
</protein>
<accession>A0AAD4JNT3</accession>
<keyword evidence="3" id="KW-0687">Ribonucleoprotein</keyword>
<evidence type="ECO:0000256" key="2">
    <source>
        <dbReference type="ARBA" id="ARBA00022980"/>
    </source>
</evidence>
<dbReference type="EMBL" id="SDAM02000018">
    <property type="protein sequence ID" value="KAH6837284.1"/>
    <property type="molecule type" value="Genomic_DNA"/>
</dbReference>
<dbReference type="Pfam" id="PF00861">
    <property type="entry name" value="Ribosomal_L18p"/>
    <property type="match status" value="1"/>
</dbReference>
<comment type="similarity">
    <text evidence="1">Belongs to the universal ribosomal protein uL18 family.</text>
</comment>
<dbReference type="AlphaFoldDB" id="A0AAD4JNT3"/>
<evidence type="ECO:0000313" key="4">
    <source>
        <dbReference type="EMBL" id="KAH6837284.1"/>
    </source>
</evidence>
<proteinExistence type="inferred from homology"/>
<dbReference type="InterPro" id="IPR005484">
    <property type="entry name" value="Ribosomal_uL18_bac/plant/anim"/>
</dbReference>
<dbReference type="PANTHER" id="PTHR12899">
    <property type="entry name" value="39S RIBOSOMAL PROTEIN L18, MITOCHONDRIAL"/>
    <property type="match status" value="1"/>
</dbReference>
<evidence type="ECO:0000256" key="1">
    <source>
        <dbReference type="ARBA" id="ARBA00007116"/>
    </source>
</evidence>
<dbReference type="GO" id="GO:0006412">
    <property type="term" value="P:translation"/>
    <property type="evidence" value="ECO:0007669"/>
    <property type="project" value="InterPro"/>
</dbReference>
<dbReference type="Proteomes" id="UP001190926">
    <property type="component" value="Unassembled WGS sequence"/>
</dbReference>
<keyword evidence="2" id="KW-0689">Ribosomal protein</keyword>
<name>A0AAD4JNT3_PERFH</name>
<evidence type="ECO:0000313" key="5">
    <source>
        <dbReference type="Proteomes" id="UP001190926"/>
    </source>
</evidence>
<sequence length="162" mass="18157">MAIASCIDALRFRACGIFGNHLSSSNTLPLRPANLFMKIEGRANQRLESAKISIRRSRKKFNGTAARPRLSVFCSDKQLYAMLVDDQNNKCLFYGSTLQKTMRKDPSCSTAEAAERVGEELIKTCADLNITEISSYDRNGLARGERMQAFEIAIARHGFLMR</sequence>
<dbReference type="GO" id="GO:1990904">
    <property type="term" value="C:ribonucleoprotein complex"/>
    <property type="evidence" value="ECO:0007669"/>
    <property type="project" value="UniProtKB-KW"/>
</dbReference>
<reference evidence="4 5" key="1">
    <citation type="journal article" date="2021" name="Nat. Commun.">
        <title>Incipient diploidization of the medicinal plant Perilla within 10,000 years.</title>
        <authorList>
            <person name="Zhang Y."/>
            <person name="Shen Q."/>
            <person name="Leng L."/>
            <person name="Zhang D."/>
            <person name="Chen S."/>
            <person name="Shi Y."/>
            <person name="Ning Z."/>
            <person name="Chen S."/>
        </authorList>
    </citation>
    <scope>NUCLEOTIDE SEQUENCE [LARGE SCALE GENOMIC DNA]</scope>
    <source>
        <strain evidence="5">cv. PC099</strain>
    </source>
</reference>
<evidence type="ECO:0000256" key="3">
    <source>
        <dbReference type="ARBA" id="ARBA00023274"/>
    </source>
</evidence>
<dbReference type="InterPro" id="IPR057268">
    <property type="entry name" value="Ribosomal_L18"/>
</dbReference>